<sequence length="1272" mass="137558">MPVSTFSADSSSIRSNSGHEGMIARWSSTCDRLREDERRMSRDDITEMDGTGLHERDNWPLPDSAGRSISPDTVISVRSGETPQSPTLGDEDVREDAVLGKSEDIPQQPGAFLDDKSMSDVSEIDGTTYNDSEEGTYWRDEESRGSSPIVPATEEPSDISSERADASDQPEYARTDAESQVVSEQHQRRRSGLRTTWRDEPPDFPLMRDTNNADTTDGADEPGSSDVEENEHTELHEEREVHHNGQSDAAYHNEERDVATPIPFGLDGTYDASPASQSSPPAYGRSANMTAHVRQSSLFKGTPPSRSSSRRSTHLPSTRDRVRYSWQSFQDEEPNRPRIHIIKLVSNTATASAGFPQGEALGFSLSPRGKRLAAYNSAVLYILQTAALPVGVSQDFALKRRPLAVEVVDEGNVLAILADEHTVNIYDLAHQQLRRIRTIKTDFPTTSIALSPTGGLLAAAYEGGVEIFSLSPNALPTDRRAVRCPRMDRLMFSDDSSTLLGTTTRINVSSTMAVSVPVFPTSGSGVPSHEELKEAWCSDLLHPENVRNSSHATFMRDKRETSNERLFAWNGLEDVFGVLNVNDMEYGNVEFPIVISPPLSTCGGLGAAVHSCPAIDERGDTVAMIVNDRTIRLYIIPRRVNGDQPTVEAHSIDHELDEGYGCPFSEVRWVYSSTSLPAPLNSQTGVQGRLVVTSPGGVVDPTMNEDSVEDIEGGRIILFDFDPHFAGQPGQTFSLTLGKSQAQLLEEPEIDVAEEVALVRKRTVNLSKGGGLSTRPITLGRAASTFSRRDQRSLRTGSPGLVAPAGSRASVLSMQSEASRSLPDLLESSESADDFAAFEEPYAQNAPRSQAALQRAASNAQRHRFQKLEERTQERVSVESSGNFLPLPEYTEEPNAPLPSRFRVMAGLDGPAATPPVKPAIITSANGDRISPVSSGPSTAPATEAENFSAERAFAAASTRMQSQRASTTQNSGTLSSAGQAIGTVARSDTFDSVSSMPRSLRRAYGHAASPPRGIGPAPSLIGDWENVSPIISPNQMREPPQPAQVSNLRSGTLSPPAETLPEEEAWDAISPEPPTSYFGRSAMGSQSYRHSSSLLNPPEHPSPTRAQSSASFFEPPSSPTSSSLSSRTRRIPPHMRTFRDAAATNASASLFPTSHSADHVPIREPTTNAGTVGHPVVAWHPPAPSISSAPPGRGHSRKSSLSNKSAFASTARAKKLGFFRSGSKKRRNQQPFASELTPSGPPRSRGAAESTMESKSVFTMMTGREGKCTVM</sequence>
<evidence type="ECO:0000313" key="1">
    <source>
        <dbReference type="EMBL" id="KAK3683042.1"/>
    </source>
</evidence>
<organism evidence="1 2">
    <name type="scientific">Vermiconidia calcicola</name>
    <dbReference type="NCBI Taxonomy" id="1690605"/>
    <lineage>
        <taxon>Eukaryota</taxon>
        <taxon>Fungi</taxon>
        <taxon>Dikarya</taxon>
        <taxon>Ascomycota</taxon>
        <taxon>Pezizomycotina</taxon>
        <taxon>Dothideomycetes</taxon>
        <taxon>Dothideomycetidae</taxon>
        <taxon>Mycosphaerellales</taxon>
        <taxon>Extremaceae</taxon>
        <taxon>Vermiconidia</taxon>
    </lineage>
</organism>
<comment type="caution">
    <text evidence="1">The sequence shown here is derived from an EMBL/GenBank/DDBJ whole genome shotgun (WGS) entry which is preliminary data.</text>
</comment>
<dbReference type="EMBL" id="JAUTXU010000374">
    <property type="protein sequence ID" value="KAK3683042.1"/>
    <property type="molecule type" value="Genomic_DNA"/>
</dbReference>
<accession>A0ACC3MC86</accession>
<name>A0ACC3MC86_9PEZI</name>
<gene>
    <name evidence="1" type="ORF">LTR37_020624</name>
</gene>
<reference evidence="1" key="1">
    <citation type="submission" date="2023-07" db="EMBL/GenBank/DDBJ databases">
        <title>Black Yeasts Isolated from many extreme environments.</title>
        <authorList>
            <person name="Coleine C."/>
            <person name="Stajich J.E."/>
            <person name="Selbmann L."/>
        </authorList>
    </citation>
    <scope>NUCLEOTIDE SEQUENCE</scope>
    <source>
        <strain evidence="1">CCFEE 5714</strain>
    </source>
</reference>
<evidence type="ECO:0000313" key="2">
    <source>
        <dbReference type="Proteomes" id="UP001281147"/>
    </source>
</evidence>
<proteinExistence type="predicted"/>
<dbReference type="Proteomes" id="UP001281147">
    <property type="component" value="Unassembled WGS sequence"/>
</dbReference>
<keyword evidence="2" id="KW-1185">Reference proteome</keyword>
<protein>
    <submittedName>
        <fullName evidence="1">Uncharacterized protein</fullName>
    </submittedName>
</protein>